<sequence length="282" mass="31913">MTVPNRPFRWDLTGRDRLGGLLDGRPEDELPYLPELIECAAEVLARSAGGDLYFAGRSADGVHDLLSGALARTSHRDRLHLLPFSCRFEEPLQAAEVRRLRVDLEGLGITPYGLARRRRPVVFADLVYGGATFANLYGLLRDWIGDERENWDVIRLKLRFLGITSRRKSSPNTWRWWQEASWTGDLPRRAVAGVSVEPWLWSYLGNEQHKITPSFPRALWSDEAAAVPRRDEEALSALARAAGLVERGRGRKAREALARRVAAEPAFAEPWLRSLVLELRRG</sequence>
<reference evidence="1 2" key="1">
    <citation type="submission" date="2020-08" db="EMBL/GenBank/DDBJ databases">
        <title>Genomic Encyclopedia of Type Strains, Phase III (KMG-III): the genomes of soil and plant-associated and newly described type strains.</title>
        <authorList>
            <person name="Whitman W."/>
        </authorList>
    </citation>
    <scope>NUCLEOTIDE SEQUENCE [LARGE SCALE GENOMIC DNA]</scope>
    <source>
        <strain evidence="1 2">CECT 3303</strain>
    </source>
</reference>
<dbReference type="Proteomes" id="UP000562352">
    <property type="component" value="Unassembled WGS sequence"/>
</dbReference>
<evidence type="ECO:0000313" key="2">
    <source>
        <dbReference type="Proteomes" id="UP000562352"/>
    </source>
</evidence>
<dbReference type="EMBL" id="JACHJJ010000035">
    <property type="protein sequence ID" value="MBB5967574.1"/>
    <property type="molecule type" value="Genomic_DNA"/>
</dbReference>
<keyword evidence="2" id="KW-1185">Reference proteome</keyword>
<comment type="caution">
    <text evidence="1">The sequence shown here is derived from an EMBL/GenBank/DDBJ whole genome shotgun (WGS) entry which is preliminary data.</text>
</comment>
<name>A0A841DGS0_PLAVE</name>
<protein>
    <submittedName>
        <fullName evidence="1">Uncharacterized protein</fullName>
    </submittedName>
</protein>
<accession>A0A841DGS0</accession>
<dbReference type="AlphaFoldDB" id="A0A841DGS0"/>
<organism evidence="1 2">
    <name type="scientific">Planomonospora venezuelensis</name>
    <dbReference type="NCBI Taxonomy" id="1999"/>
    <lineage>
        <taxon>Bacteria</taxon>
        <taxon>Bacillati</taxon>
        <taxon>Actinomycetota</taxon>
        <taxon>Actinomycetes</taxon>
        <taxon>Streptosporangiales</taxon>
        <taxon>Streptosporangiaceae</taxon>
        <taxon>Planomonospora</taxon>
    </lineage>
</organism>
<gene>
    <name evidence="1" type="ORF">FHS22_006881</name>
</gene>
<evidence type="ECO:0000313" key="1">
    <source>
        <dbReference type="EMBL" id="MBB5967574.1"/>
    </source>
</evidence>
<proteinExistence type="predicted"/>
<dbReference type="RefSeq" id="WP_184948297.1">
    <property type="nucleotide sequence ID" value="NZ_BAAAWZ010000004.1"/>
</dbReference>